<accession>A0A2W7IQ05</accession>
<evidence type="ECO:0000256" key="2">
    <source>
        <dbReference type="ARBA" id="ARBA00009773"/>
    </source>
</evidence>
<dbReference type="Proteomes" id="UP000249542">
    <property type="component" value="Unassembled WGS sequence"/>
</dbReference>
<feature type="transmembrane region" description="Helical" evidence="8">
    <location>
        <begin position="262"/>
        <end position="286"/>
    </location>
</feature>
<evidence type="ECO:0000256" key="4">
    <source>
        <dbReference type="ARBA" id="ARBA00022475"/>
    </source>
</evidence>
<keyword evidence="6 8" id="KW-1133">Transmembrane helix</keyword>
<dbReference type="PANTHER" id="PTHR21716">
    <property type="entry name" value="TRANSMEMBRANE PROTEIN"/>
    <property type="match status" value="1"/>
</dbReference>
<comment type="caution">
    <text evidence="9">The sequence shown here is derived from an EMBL/GenBank/DDBJ whole genome shotgun (WGS) entry which is preliminary data.</text>
</comment>
<keyword evidence="7 8" id="KW-0472">Membrane</keyword>
<dbReference type="InterPro" id="IPR002549">
    <property type="entry name" value="AI-2E-like"/>
</dbReference>
<feature type="transmembrane region" description="Helical" evidence="8">
    <location>
        <begin position="306"/>
        <end position="339"/>
    </location>
</feature>
<feature type="transmembrane region" description="Helical" evidence="8">
    <location>
        <begin position="31"/>
        <end position="52"/>
    </location>
</feature>
<evidence type="ECO:0000256" key="6">
    <source>
        <dbReference type="ARBA" id="ARBA00022989"/>
    </source>
</evidence>
<dbReference type="RefSeq" id="WP_111541101.1">
    <property type="nucleotide sequence ID" value="NZ_QKYV01000004.1"/>
</dbReference>
<keyword evidence="3" id="KW-0813">Transport</keyword>
<keyword evidence="10" id="KW-1185">Reference proteome</keyword>
<evidence type="ECO:0000256" key="7">
    <source>
        <dbReference type="ARBA" id="ARBA00023136"/>
    </source>
</evidence>
<protein>
    <submittedName>
        <fullName evidence="9">Putative PurR-regulated permease PerM</fullName>
    </submittedName>
</protein>
<sequence>MQNKKISYHPIIIGTALILGLYFLIMGLIQIQGFLAPLVIAGVLSLLIYPLCKKLEKTRLSKSLACLISSITLFIISLGILAIVFFQFQGFIEEWPTIKENMKPKIEELKNFAIENTPINSGDIETITSNNGLSSIGSLVNKPGSKAMLFLSGTSAFIANYLLVFIYIFFLLRYRKRFLIFLIRLFPNKHKDEIEETSSELTQVISQYLIGKLSLMGILAIAYSIGLGISGVENFILVSIIASLLTLIPYIGNIIGFCLALAFGYLVSGEIGVLIGVIITFTISQFLESYVLQPYIIGGRVNLHPFLVILMVILGSAIWGIPGMILAVPLTAIFTTIVLHIPSLKLVGELFQNESIKKSD</sequence>
<reference evidence="9 10" key="1">
    <citation type="submission" date="2018-06" db="EMBL/GenBank/DDBJ databases">
        <title>Genomic Encyclopedia of Archaeal and Bacterial Type Strains, Phase II (KMG-II): from individual species to whole genera.</title>
        <authorList>
            <person name="Goeker M."/>
        </authorList>
    </citation>
    <scope>NUCLEOTIDE SEQUENCE [LARGE SCALE GENOMIC DNA]</scope>
    <source>
        <strain evidence="9 10">DSM 15361</strain>
    </source>
</reference>
<feature type="transmembrane region" description="Helical" evidence="8">
    <location>
        <begin position="64"/>
        <end position="86"/>
    </location>
</feature>
<comment type="subcellular location">
    <subcellularLocation>
        <location evidence="1">Cell membrane</location>
        <topology evidence="1">Multi-pass membrane protein</topology>
    </subcellularLocation>
</comment>
<keyword evidence="5 8" id="KW-0812">Transmembrane</keyword>
<organism evidence="9 10">
    <name type="scientific">Mesonia algae</name>
    <dbReference type="NCBI Taxonomy" id="213248"/>
    <lineage>
        <taxon>Bacteria</taxon>
        <taxon>Pseudomonadati</taxon>
        <taxon>Bacteroidota</taxon>
        <taxon>Flavobacteriia</taxon>
        <taxon>Flavobacteriales</taxon>
        <taxon>Flavobacteriaceae</taxon>
        <taxon>Mesonia</taxon>
    </lineage>
</organism>
<feature type="transmembrane region" description="Helical" evidence="8">
    <location>
        <begin position="147"/>
        <end position="172"/>
    </location>
</feature>
<comment type="similarity">
    <text evidence="2">Belongs to the autoinducer-2 exporter (AI-2E) (TC 2.A.86) family.</text>
</comment>
<evidence type="ECO:0000256" key="1">
    <source>
        <dbReference type="ARBA" id="ARBA00004651"/>
    </source>
</evidence>
<dbReference type="AlphaFoldDB" id="A0A2W7IQ05"/>
<proteinExistence type="inferred from homology"/>
<dbReference type="PANTHER" id="PTHR21716:SF53">
    <property type="entry name" value="PERMEASE PERM-RELATED"/>
    <property type="match status" value="1"/>
</dbReference>
<name>A0A2W7IQ05_9FLAO</name>
<feature type="transmembrane region" description="Helical" evidence="8">
    <location>
        <begin position="235"/>
        <end position="255"/>
    </location>
</feature>
<dbReference type="Pfam" id="PF01594">
    <property type="entry name" value="AI-2E_transport"/>
    <property type="match status" value="1"/>
</dbReference>
<evidence type="ECO:0000256" key="5">
    <source>
        <dbReference type="ARBA" id="ARBA00022692"/>
    </source>
</evidence>
<feature type="transmembrane region" description="Helical" evidence="8">
    <location>
        <begin position="209"/>
        <end position="229"/>
    </location>
</feature>
<gene>
    <name evidence="9" type="ORF">LX95_01811</name>
</gene>
<evidence type="ECO:0000313" key="10">
    <source>
        <dbReference type="Proteomes" id="UP000249542"/>
    </source>
</evidence>
<dbReference type="GO" id="GO:0005886">
    <property type="term" value="C:plasma membrane"/>
    <property type="evidence" value="ECO:0007669"/>
    <property type="project" value="UniProtKB-SubCell"/>
</dbReference>
<evidence type="ECO:0000256" key="3">
    <source>
        <dbReference type="ARBA" id="ARBA00022448"/>
    </source>
</evidence>
<dbReference type="EMBL" id="QKYV01000004">
    <property type="protein sequence ID" value="PZW40743.1"/>
    <property type="molecule type" value="Genomic_DNA"/>
</dbReference>
<keyword evidence="4" id="KW-1003">Cell membrane</keyword>
<evidence type="ECO:0000256" key="8">
    <source>
        <dbReference type="SAM" id="Phobius"/>
    </source>
</evidence>
<feature type="transmembrane region" description="Helical" evidence="8">
    <location>
        <begin position="7"/>
        <end position="25"/>
    </location>
</feature>
<evidence type="ECO:0000313" key="9">
    <source>
        <dbReference type="EMBL" id="PZW40743.1"/>
    </source>
</evidence>